<dbReference type="EMBL" id="CAWUPB010001173">
    <property type="protein sequence ID" value="CAK7347447.1"/>
    <property type="molecule type" value="Genomic_DNA"/>
</dbReference>
<evidence type="ECO:0000313" key="2">
    <source>
        <dbReference type="Proteomes" id="UP001314170"/>
    </source>
</evidence>
<dbReference type="AlphaFoldDB" id="A0AAV1S977"/>
<keyword evidence="2" id="KW-1185">Reference proteome</keyword>
<name>A0AAV1S977_9ROSI</name>
<gene>
    <name evidence="1" type="ORF">DCAF_LOCUS20134</name>
</gene>
<protein>
    <submittedName>
        <fullName evidence="1">Uncharacterized protein</fullName>
    </submittedName>
</protein>
<comment type="caution">
    <text evidence="1">The sequence shown here is derived from an EMBL/GenBank/DDBJ whole genome shotgun (WGS) entry which is preliminary data.</text>
</comment>
<accession>A0AAV1S977</accession>
<sequence>MGSSGNRKSTIEKLYTLLVDKFEVLDLMGPMTLSPHYTGTTTSEIRNAQIVNPQKYQYGCLEVIPVEHLNSKLKVTNHRLGD</sequence>
<organism evidence="1 2">
    <name type="scientific">Dovyalis caffra</name>
    <dbReference type="NCBI Taxonomy" id="77055"/>
    <lineage>
        <taxon>Eukaryota</taxon>
        <taxon>Viridiplantae</taxon>
        <taxon>Streptophyta</taxon>
        <taxon>Embryophyta</taxon>
        <taxon>Tracheophyta</taxon>
        <taxon>Spermatophyta</taxon>
        <taxon>Magnoliopsida</taxon>
        <taxon>eudicotyledons</taxon>
        <taxon>Gunneridae</taxon>
        <taxon>Pentapetalae</taxon>
        <taxon>rosids</taxon>
        <taxon>fabids</taxon>
        <taxon>Malpighiales</taxon>
        <taxon>Salicaceae</taxon>
        <taxon>Flacourtieae</taxon>
        <taxon>Dovyalis</taxon>
    </lineage>
</organism>
<reference evidence="1 2" key="1">
    <citation type="submission" date="2024-01" db="EMBL/GenBank/DDBJ databases">
        <authorList>
            <person name="Waweru B."/>
        </authorList>
    </citation>
    <scope>NUCLEOTIDE SEQUENCE [LARGE SCALE GENOMIC DNA]</scope>
</reference>
<dbReference type="Proteomes" id="UP001314170">
    <property type="component" value="Unassembled WGS sequence"/>
</dbReference>
<proteinExistence type="predicted"/>
<evidence type="ECO:0000313" key="1">
    <source>
        <dbReference type="EMBL" id="CAK7347447.1"/>
    </source>
</evidence>